<evidence type="ECO:0000256" key="1">
    <source>
        <dbReference type="SAM" id="MobiDB-lite"/>
    </source>
</evidence>
<dbReference type="AlphaFoldDB" id="A0AAD4KX78"/>
<evidence type="ECO:0000313" key="3">
    <source>
        <dbReference type="EMBL" id="KAH8702159.1"/>
    </source>
</evidence>
<protein>
    <recommendedName>
        <fullName evidence="5">Tetraspanin Tsp3</fullName>
    </recommendedName>
</protein>
<keyword evidence="2" id="KW-0812">Transmembrane</keyword>
<accession>A0AAD4KX78</accession>
<organism evidence="3 4">
    <name type="scientific">Talaromyces proteolyticus</name>
    <dbReference type="NCBI Taxonomy" id="1131652"/>
    <lineage>
        <taxon>Eukaryota</taxon>
        <taxon>Fungi</taxon>
        <taxon>Dikarya</taxon>
        <taxon>Ascomycota</taxon>
        <taxon>Pezizomycotina</taxon>
        <taxon>Eurotiomycetes</taxon>
        <taxon>Eurotiomycetidae</taxon>
        <taxon>Eurotiales</taxon>
        <taxon>Trichocomaceae</taxon>
        <taxon>Talaromyces</taxon>
        <taxon>Talaromyces sect. Bacilispori</taxon>
    </lineage>
</organism>
<feature type="transmembrane region" description="Helical" evidence="2">
    <location>
        <begin position="208"/>
        <end position="229"/>
    </location>
</feature>
<evidence type="ECO:0000256" key="2">
    <source>
        <dbReference type="SAM" id="Phobius"/>
    </source>
</evidence>
<dbReference type="SUPFAM" id="SSF48652">
    <property type="entry name" value="Tetraspanin"/>
    <property type="match status" value="1"/>
</dbReference>
<feature type="compositionally biased region" description="Basic and acidic residues" evidence="1">
    <location>
        <begin position="295"/>
        <end position="307"/>
    </location>
</feature>
<name>A0AAD4KX78_9EURO</name>
<reference evidence="3" key="1">
    <citation type="submission" date="2021-12" db="EMBL/GenBank/DDBJ databases">
        <title>Convergent genome expansion in fungi linked to evolution of root-endophyte symbiosis.</title>
        <authorList>
            <consortium name="DOE Joint Genome Institute"/>
            <person name="Ke Y.-H."/>
            <person name="Bonito G."/>
            <person name="Liao H.-L."/>
            <person name="Looney B."/>
            <person name="Rojas-Flechas A."/>
            <person name="Nash J."/>
            <person name="Hameed K."/>
            <person name="Schadt C."/>
            <person name="Martin F."/>
            <person name="Crous P.W."/>
            <person name="Miettinen O."/>
            <person name="Magnuson J.K."/>
            <person name="Labbe J."/>
            <person name="Jacobson D."/>
            <person name="Doktycz M.J."/>
            <person name="Veneault-Fourrey C."/>
            <person name="Kuo A."/>
            <person name="Mondo S."/>
            <person name="Calhoun S."/>
            <person name="Riley R."/>
            <person name="Ohm R."/>
            <person name="LaButti K."/>
            <person name="Andreopoulos B."/>
            <person name="Pangilinan J."/>
            <person name="Nolan M."/>
            <person name="Tritt A."/>
            <person name="Clum A."/>
            <person name="Lipzen A."/>
            <person name="Daum C."/>
            <person name="Barry K."/>
            <person name="Grigoriev I.V."/>
            <person name="Vilgalys R."/>
        </authorList>
    </citation>
    <scope>NUCLEOTIDE SEQUENCE</scope>
    <source>
        <strain evidence="3">PMI_201</strain>
    </source>
</reference>
<dbReference type="GO" id="GO:0016020">
    <property type="term" value="C:membrane"/>
    <property type="evidence" value="ECO:0007669"/>
    <property type="project" value="InterPro"/>
</dbReference>
<feature type="transmembrane region" description="Helical" evidence="2">
    <location>
        <begin position="45"/>
        <end position="68"/>
    </location>
</feature>
<dbReference type="Proteomes" id="UP001201262">
    <property type="component" value="Unassembled WGS sequence"/>
</dbReference>
<feature type="region of interest" description="Disordered" evidence="1">
    <location>
        <begin position="283"/>
        <end position="318"/>
    </location>
</feature>
<keyword evidence="2" id="KW-0472">Membrane</keyword>
<evidence type="ECO:0000313" key="4">
    <source>
        <dbReference type="Proteomes" id="UP001201262"/>
    </source>
</evidence>
<evidence type="ECO:0008006" key="5">
    <source>
        <dbReference type="Google" id="ProtNLM"/>
    </source>
</evidence>
<dbReference type="GeneID" id="70252314"/>
<dbReference type="RefSeq" id="XP_046075535.1">
    <property type="nucleotide sequence ID" value="XM_046222027.1"/>
</dbReference>
<comment type="caution">
    <text evidence="3">The sequence shown here is derived from an EMBL/GenBank/DDBJ whole genome shotgun (WGS) entry which is preliminary data.</text>
</comment>
<dbReference type="InterPro" id="IPR008952">
    <property type="entry name" value="Tetraspanin_EC2_sf"/>
</dbReference>
<sequence>MPTIMSPIPAGFIITLLVSLIGISVVLGGIAWSRTISLFLPFPTSISAIATLFPFGSLFIVVVANLFASRFERAISRRKRITTGDNAIETATLSAHQAPSILSPFLYSIFENALTILPTILATLAATYIAPSDNNCHLEQAWQTYYRNKDVTAIRSIQDRLQCCGLRSTHDRAWPFKERDNNDDHVCEKSMGYKQSCLEPWSENERRVAVLVFVAAIAGLGIKLGFLYFGSRSWTFNNSAFRRGTGVNGTRNGTGGSSAIPRMLPYYDDPNNIQNERDEIANNNSTTIDNPLLDADAHDITSPDVRDLSGSGPWRNID</sequence>
<keyword evidence="4" id="KW-1185">Reference proteome</keyword>
<dbReference type="EMBL" id="JAJTJA010000003">
    <property type="protein sequence ID" value="KAH8702159.1"/>
    <property type="molecule type" value="Genomic_DNA"/>
</dbReference>
<keyword evidence="2" id="KW-1133">Transmembrane helix</keyword>
<proteinExistence type="predicted"/>
<gene>
    <name evidence="3" type="ORF">BGW36DRAFT_458925</name>
</gene>
<feature type="transmembrane region" description="Helical" evidence="2">
    <location>
        <begin position="12"/>
        <end position="33"/>
    </location>
</feature>